<evidence type="ECO:0000256" key="2">
    <source>
        <dbReference type="ARBA" id="ARBA00022695"/>
    </source>
</evidence>
<dbReference type="RefSeq" id="WP_185051662.1">
    <property type="nucleotide sequence ID" value="NZ_BAABIX010000004.1"/>
</dbReference>
<comment type="pathway">
    <text evidence="3">Isoprenoid biosynthesis; isopentenyl diphosphate biosynthesis via DXP pathway; isopentenyl diphosphate from 1-deoxy-D-xylulose 5-phosphate: step 2/6.</text>
</comment>
<dbReference type="SUPFAM" id="SSF53448">
    <property type="entry name" value="Nucleotide-diphospho-sugar transferases"/>
    <property type="match status" value="1"/>
</dbReference>
<reference evidence="4 5" key="1">
    <citation type="submission" date="2020-08" db="EMBL/GenBank/DDBJ databases">
        <title>Genomic Encyclopedia of Type Strains, Phase IV (KMG-IV): sequencing the most valuable type-strain genomes for metagenomic binning, comparative biology and taxonomic classification.</title>
        <authorList>
            <person name="Goeker M."/>
        </authorList>
    </citation>
    <scope>NUCLEOTIDE SEQUENCE [LARGE SCALE GENOMIC DNA]</scope>
    <source>
        <strain evidence="4 5">DSM 45615</strain>
    </source>
</reference>
<feature type="site" description="Transition state stabilizer" evidence="3">
    <location>
        <position position="22"/>
    </location>
</feature>
<dbReference type="InterPro" id="IPR002347">
    <property type="entry name" value="SDR_fam"/>
</dbReference>
<dbReference type="SUPFAM" id="SSF51735">
    <property type="entry name" value="NAD(P)-binding Rossmann-fold domains"/>
    <property type="match status" value="1"/>
</dbReference>
<dbReference type="UniPathway" id="UPA00056">
    <property type="reaction ID" value="UER00093"/>
</dbReference>
<evidence type="ECO:0000256" key="3">
    <source>
        <dbReference type="HAMAP-Rule" id="MF_00108"/>
    </source>
</evidence>
<dbReference type="Pfam" id="PF00106">
    <property type="entry name" value="adh_short"/>
    <property type="match status" value="1"/>
</dbReference>
<comment type="function">
    <text evidence="3">Catalyzes the formation of 4-diphosphocytidyl-2-C-methyl-D-erythritol from CTP and 2-C-methyl-D-erythritol 4-phosphate (MEP).</text>
</comment>
<dbReference type="EMBL" id="JACHGN010000009">
    <property type="protein sequence ID" value="MBB5134765.1"/>
    <property type="molecule type" value="Genomic_DNA"/>
</dbReference>
<dbReference type="InterPro" id="IPR029044">
    <property type="entry name" value="Nucleotide-diphossugar_trans"/>
</dbReference>
<dbReference type="PANTHER" id="PTHR32125">
    <property type="entry name" value="2-C-METHYL-D-ERYTHRITOL 4-PHOSPHATE CYTIDYLYLTRANSFERASE, CHLOROPLASTIC"/>
    <property type="match status" value="1"/>
</dbReference>
<dbReference type="InterPro" id="IPR001228">
    <property type="entry name" value="IspD"/>
</dbReference>
<dbReference type="InterPro" id="IPR034683">
    <property type="entry name" value="IspD/TarI"/>
</dbReference>
<keyword evidence="5" id="KW-1185">Reference proteome</keyword>
<evidence type="ECO:0000256" key="1">
    <source>
        <dbReference type="ARBA" id="ARBA00022679"/>
    </source>
</evidence>
<comment type="catalytic activity">
    <reaction evidence="3">
        <text>2-C-methyl-D-erythritol 4-phosphate + CTP + H(+) = 4-CDP-2-C-methyl-D-erythritol + diphosphate</text>
        <dbReference type="Rhea" id="RHEA:13429"/>
        <dbReference type="ChEBI" id="CHEBI:15378"/>
        <dbReference type="ChEBI" id="CHEBI:33019"/>
        <dbReference type="ChEBI" id="CHEBI:37563"/>
        <dbReference type="ChEBI" id="CHEBI:57823"/>
        <dbReference type="ChEBI" id="CHEBI:58262"/>
        <dbReference type="EC" id="2.7.7.60"/>
    </reaction>
</comment>
<evidence type="ECO:0000313" key="5">
    <source>
        <dbReference type="Proteomes" id="UP000578449"/>
    </source>
</evidence>
<comment type="caution">
    <text evidence="4">The sequence shown here is derived from an EMBL/GenBank/DDBJ whole genome shotgun (WGS) entry which is preliminary data.</text>
</comment>
<organism evidence="4 5">
    <name type="scientific">Thermocatellispora tengchongensis</name>
    <dbReference type="NCBI Taxonomy" id="1073253"/>
    <lineage>
        <taxon>Bacteria</taxon>
        <taxon>Bacillati</taxon>
        <taxon>Actinomycetota</taxon>
        <taxon>Actinomycetes</taxon>
        <taxon>Streptosporangiales</taxon>
        <taxon>Streptosporangiaceae</taxon>
        <taxon>Thermocatellispora</taxon>
    </lineage>
</organism>
<accession>A0A840PFF2</accession>
<dbReference type="PRINTS" id="PR00081">
    <property type="entry name" value="GDHRDH"/>
</dbReference>
<dbReference type="GO" id="GO:0050518">
    <property type="term" value="F:2-C-methyl-D-erythritol 4-phosphate cytidylyltransferase activity"/>
    <property type="evidence" value="ECO:0007669"/>
    <property type="project" value="UniProtKB-UniRule"/>
</dbReference>
<dbReference type="CDD" id="cd02516">
    <property type="entry name" value="CDP-ME_synthetase"/>
    <property type="match status" value="1"/>
</dbReference>
<dbReference type="HAMAP" id="MF_00108">
    <property type="entry name" value="IspD"/>
    <property type="match status" value="1"/>
</dbReference>
<dbReference type="Proteomes" id="UP000578449">
    <property type="component" value="Unassembled WGS sequence"/>
</dbReference>
<dbReference type="Pfam" id="PF01128">
    <property type="entry name" value="IspD"/>
    <property type="match status" value="1"/>
</dbReference>
<dbReference type="Gene3D" id="3.40.50.720">
    <property type="entry name" value="NAD(P)-binding Rossmann-like Domain"/>
    <property type="match status" value="1"/>
</dbReference>
<gene>
    <name evidence="3" type="primary">ispD</name>
    <name evidence="4" type="ORF">HNP84_004499</name>
</gene>
<proteinExistence type="inferred from homology"/>
<keyword evidence="3" id="KW-0414">Isoprene biosynthesis</keyword>
<dbReference type="InterPro" id="IPR050088">
    <property type="entry name" value="IspD/TarI_cytidylyltransf_bact"/>
</dbReference>
<name>A0A840PFF2_9ACTN</name>
<dbReference type="InterPro" id="IPR036291">
    <property type="entry name" value="NAD(P)-bd_dom_sf"/>
</dbReference>
<feature type="site" description="Positions MEP for the nucleophilic attack" evidence="3">
    <location>
        <position position="228"/>
    </location>
</feature>
<dbReference type="PANTHER" id="PTHR32125:SF4">
    <property type="entry name" value="2-C-METHYL-D-ERYTHRITOL 4-PHOSPHATE CYTIDYLYLTRANSFERASE, CHLOROPLASTIC"/>
    <property type="match status" value="1"/>
</dbReference>
<feature type="site" description="Positions MEP for the nucleophilic attack" evidence="3">
    <location>
        <position position="166"/>
    </location>
</feature>
<comment type="similarity">
    <text evidence="3">Belongs to the IspD/TarI cytidylyltransferase family. IspD subfamily.</text>
</comment>
<keyword evidence="1 3" id="KW-0808">Transferase</keyword>
<protein>
    <recommendedName>
        <fullName evidence="3">2-C-methyl-D-erythritol 4-phosphate cytidylyltransferase</fullName>
        <ecNumber evidence="3">2.7.7.60</ecNumber>
    </recommendedName>
    <alternativeName>
        <fullName evidence="3">4-diphosphocytidyl-2C-methyl-D-erythritol synthase</fullName>
    </alternativeName>
    <alternativeName>
        <fullName evidence="3">MEP cytidylyltransferase</fullName>
        <shortName evidence="3">MCT</shortName>
    </alternativeName>
</protein>
<dbReference type="EC" id="2.7.7.60" evidence="3"/>
<sequence length="453" mass="47279">MATPESSRRTVAVILAGGVGRRIGHGTPKQLLQIAGRAMLEHTIAVFEDAPEIDEIMVLMAPGYTGEVAELAARRGFKKVGRVLEGGATRPETTWRALRALEGEERCDVMLHDAARPLVSRSIIARCAEALREHVAVEVAIPTSDTLLVAASGPQGGEYVREVPDRSMYRRAQTPQCFRLELISRAYERAFADPAFLERPATDDVGVVLRYLPEVPIFLVPGGEHNLKVTHPADMAVAETLLRLAEAEVPATTAAARRAALGGRTMVVFGGHHGAGADLARLAAGYGATVRCFSRTRNAVRVEDPVAVADALAQAAGETGRIDYVVNAARLQHMGRLAEAADATVAEAAGVGVLGPVNVARAALPHLRETRGHLLLHTGAAHARGTAGRALESAAGAAVAGLARALAEEWAAHGVRVSCVDADTARSCAETSLDVLVSGAAGGVVTGSSGASC</sequence>
<dbReference type="GO" id="GO:0019288">
    <property type="term" value="P:isopentenyl diphosphate biosynthetic process, methylerythritol 4-phosphate pathway"/>
    <property type="evidence" value="ECO:0007669"/>
    <property type="project" value="UniProtKB-UniRule"/>
</dbReference>
<evidence type="ECO:0000313" key="4">
    <source>
        <dbReference type="EMBL" id="MBB5134765.1"/>
    </source>
</evidence>
<feature type="site" description="Transition state stabilizer" evidence="3">
    <location>
        <position position="29"/>
    </location>
</feature>
<keyword evidence="2 3" id="KW-0548">Nucleotidyltransferase</keyword>
<dbReference type="Gene3D" id="3.90.550.10">
    <property type="entry name" value="Spore Coat Polysaccharide Biosynthesis Protein SpsA, Chain A"/>
    <property type="match status" value="1"/>
</dbReference>
<dbReference type="AlphaFoldDB" id="A0A840PFF2"/>